<accession>A0A7S4M5I4</accession>
<reference evidence="1" key="1">
    <citation type="submission" date="2021-01" db="EMBL/GenBank/DDBJ databases">
        <authorList>
            <person name="Corre E."/>
            <person name="Pelletier E."/>
            <person name="Niang G."/>
            <person name="Scheremetjew M."/>
            <person name="Finn R."/>
            <person name="Kale V."/>
            <person name="Holt S."/>
            <person name="Cochrane G."/>
            <person name="Meng A."/>
            <person name="Brown T."/>
            <person name="Cohen L."/>
        </authorList>
    </citation>
    <scope>NUCLEOTIDE SEQUENCE</scope>
    <source>
        <strain evidence="1">Isolate 1302-5</strain>
    </source>
</reference>
<name>A0A7S4M5I4_9STRA</name>
<protein>
    <submittedName>
        <fullName evidence="1">Uncharacterized protein</fullName>
    </submittedName>
</protein>
<dbReference type="AlphaFoldDB" id="A0A7S4M5I4"/>
<sequence length="182" mass="21017">MFIKRIWASSATFKHFHKVDRGDLPETIYMTMNSDRTPMWTVLHKIIFAFCFLLFEDAHCFEMSLGAQSTLPSRCSVRLEMAWSIPNNPPSWIPKTPSSLRAFGTWYEEISDPTHRATSYDCYELEDGFSLHSPAYDWPSSEGTEDELSNAEHYVMSIQQNADHLRGWGIDDMPTLFARSFS</sequence>
<organism evidence="1">
    <name type="scientific">Odontella aurita</name>
    <dbReference type="NCBI Taxonomy" id="265563"/>
    <lineage>
        <taxon>Eukaryota</taxon>
        <taxon>Sar</taxon>
        <taxon>Stramenopiles</taxon>
        <taxon>Ochrophyta</taxon>
        <taxon>Bacillariophyta</taxon>
        <taxon>Mediophyceae</taxon>
        <taxon>Biddulphiophycidae</taxon>
        <taxon>Eupodiscales</taxon>
        <taxon>Odontellaceae</taxon>
        <taxon>Odontella</taxon>
    </lineage>
</organism>
<proteinExistence type="predicted"/>
<evidence type="ECO:0000313" key="1">
    <source>
        <dbReference type="EMBL" id="CAE2202295.1"/>
    </source>
</evidence>
<dbReference type="EMBL" id="HBKQ01001768">
    <property type="protein sequence ID" value="CAE2202295.1"/>
    <property type="molecule type" value="Transcribed_RNA"/>
</dbReference>
<gene>
    <name evidence="1" type="ORF">OAUR00152_LOCUS1210</name>
</gene>